<dbReference type="InParanoid" id="A0A067M0A7"/>
<name>A0A067M0A7_BOTB1</name>
<dbReference type="AlphaFoldDB" id="A0A067M0A7"/>
<dbReference type="EMBL" id="KL198095">
    <property type="protein sequence ID" value="KDQ08105.1"/>
    <property type="molecule type" value="Genomic_DNA"/>
</dbReference>
<gene>
    <name evidence="2" type="ORF">BOTBODRAFT_48391</name>
</gene>
<organism evidence="2 3">
    <name type="scientific">Botryobasidium botryosum (strain FD-172 SS1)</name>
    <dbReference type="NCBI Taxonomy" id="930990"/>
    <lineage>
        <taxon>Eukaryota</taxon>
        <taxon>Fungi</taxon>
        <taxon>Dikarya</taxon>
        <taxon>Basidiomycota</taxon>
        <taxon>Agaricomycotina</taxon>
        <taxon>Agaricomycetes</taxon>
        <taxon>Cantharellales</taxon>
        <taxon>Botryobasidiaceae</taxon>
        <taxon>Botryobasidium</taxon>
    </lineage>
</organism>
<reference evidence="3" key="1">
    <citation type="journal article" date="2014" name="Proc. Natl. Acad. Sci. U.S.A.">
        <title>Extensive sampling of basidiomycete genomes demonstrates inadequacy of the white-rot/brown-rot paradigm for wood decay fungi.</title>
        <authorList>
            <person name="Riley R."/>
            <person name="Salamov A.A."/>
            <person name="Brown D.W."/>
            <person name="Nagy L.G."/>
            <person name="Floudas D."/>
            <person name="Held B.W."/>
            <person name="Levasseur A."/>
            <person name="Lombard V."/>
            <person name="Morin E."/>
            <person name="Otillar R."/>
            <person name="Lindquist E.A."/>
            <person name="Sun H."/>
            <person name="LaButti K.M."/>
            <person name="Schmutz J."/>
            <person name="Jabbour D."/>
            <person name="Luo H."/>
            <person name="Baker S.E."/>
            <person name="Pisabarro A.G."/>
            <person name="Walton J.D."/>
            <person name="Blanchette R.A."/>
            <person name="Henrissat B."/>
            <person name="Martin F."/>
            <person name="Cullen D."/>
            <person name="Hibbett D.S."/>
            <person name="Grigoriev I.V."/>
        </authorList>
    </citation>
    <scope>NUCLEOTIDE SEQUENCE [LARGE SCALE GENOMIC DNA]</scope>
    <source>
        <strain evidence="3">FD-172 SS1</strain>
    </source>
</reference>
<feature type="region of interest" description="Disordered" evidence="1">
    <location>
        <begin position="212"/>
        <end position="249"/>
    </location>
</feature>
<evidence type="ECO:0000313" key="2">
    <source>
        <dbReference type="EMBL" id="KDQ08105.1"/>
    </source>
</evidence>
<sequence>MNQSRIASTESPSAQSHDPNMRRALVIYHEGSTTGVLEVAATDTIEKVKGNARSKAMDILEQSGMEKNSAMLPERRDIVLFNHNHAIAEFQDKQTVGTLCPDQGDHIIAVVPSIRSASSASPFDPLTSPVGDASISVKEIRSIIASLNEKLAKETAAREEETAALKEETAALKEETAALKEETAALKEGKATAEEKAMALEKRVISLEKTLDASKENAKQATSDRMKAKKDEQKKRRDLETLQGQKDDEISALKSRMRELESRNETLLSRKESEANAISVIAGTLCGFQTIPDNATKELDKIIRRTLHRQMHSILRPVELAQPRTGLAQPCPGLEMG</sequence>
<dbReference type="HOGENOM" id="CLU_823846_0_0_1"/>
<accession>A0A067M0A7</accession>
<feature type="region of interest" description="Disordered" evidence="1">
    <location>
        <begin position="1"/>
        <end position="20"/>
    </location>
</feature>
<dbReference type="Proteomes" id="UP000027195">
    <property type="component" value="Unassembled WGS sequence"/>
</dbReference>
<keyword evidence="3" id="KW-1185">Reference proteome</keyword>
<proteinExistence type="predicted"/>
<evidence type="ECO:0000313" key="3">
    <source>
        <dbReference type="Proteomes" id="UP000027195"/>
    </source>
</evidence>
<protein>
    <submittedName>
        <fullName evidence="2">Uncharacterized protein</fullName>
    </submittedName>
</protein>
<feature type="compositionally biased region" description="Polar residues" evidence="1">
    <location>
        <begin position="1"/>
        <end position="18"/>
    </location>
</feature>
<evidence type="ECO:0000256" key="1">
    <source>
        <dbReference type="SAM" id="MobiDB-lite"/>
    </source>
</evidence>